<keyword evidence="3" id="KW-1185">Reference proteome</keyword>
<protein>
    <recommendedName>
        <fullName evidence="4">Mitochondrial ribosomal protein S2</fullName>
    </recommendedName>
</protein>
<dbReference type="GO" id="GO:0003735">
    <property type="term" value="F:structural constituent of ribosome"/>
    <property type="evidence" value="ECO:0007669"/>
    <property type="project" value="InterPro"/>
</dbReference>
<dbReference type="InterPro" id="IPR005706">
    <property type="entry name" value="Ribosomal_uS2_bac/mit/plastid"/>
</dbReference>
<dbReference type="PRINTS" id="PR00395">
    <property type="entry name" value="RIBOSOMALS2"/>
</dbReference>
<dbReference type="HAMAP" id="MF_00291_B">
    <property type="entry name" value="Ribosomal_uS2_B"/>
    <property type="match status" value="1"/>
</dbReference>
<dbReference type="PANTHER" id="PTHR12534:SF0">
    <property type="entry name" value="SMALL RIBOSOMAL SUBUNIT PROTEIN US2M"/>
    <property type="match status" value="1"/>
</dbReference>
<dbReference type="InterPro" id="IPR023591">
    <property type="entry name" value="Ribosomal_uS2_flav_dom_sf"/>
</dbReference>
<dbReference type="EMBL" id="CAJNOC010000145">
    <property type="protein sequence ID" value="CAF0719198.1"/>
    <property type="molecule type" value="Genomic_DNA"/>
</dbReference>
<dbReference type="AlphaFoldDB" id="A0A813MHW3"/>
<proteinExistence type="inferred from homology"/>
<dbReference type="GO" id="GO:0005763">
    <property type="term" value="C:mitochondrial small ribosomal subunit"/>
    <property type="evidence" value="ECO:0007669"/>
    <property type="project" value="TreeGrafter"/>
</dbReference>
<dbReference type="GO" id="GO:0006412">
    <property type="term" value="P:translation"/>
    <property type="evidence" value="ECO:0007669"/>
    <property type="project" value="InterPro"/>
</dbReference>
<dbReference type="SUPFAM" id="SSF52313">
    <property type="entry name" value="Ribosomal protein S2"/>
    <property type="match status" value="1"/>
</dbReference>
<evidence type="ECO:0000313" key="3">
    <source>
        <dbReference type="Proteomes" id="UP000663879"/>
    </source>
</evidence>
<dbReference type="OrthoDB" id="2320368at2759"/>
<accession>A0A813MHW3</accession>
<evidence type="ECO:0000313" key="2">
    <source>
        <dbReference type="EMBL" id="CAF0719198.1"/>
    </source>
</evidence>
<organism evidence="2 3">
    <name type="scientific">Brachionus calyciflorus</name>
    <dbReference type="NCBI Taxonomy" id="104777"/>
    <lineage>
        <taxon>Eukaryota</taxon>
        <taxon>Metazoa</taxon>
        <taxon>Spiralia</taxon>
        <taxon>Gnathifera</taxon>
        <taxon>Rotifera</taxon>
        <taxon>Eurotatoria</taxon>
        <taxon>Monogononta</taxon>
        <taxon>Pseudotrocha</taxon>
        <taxon>Ploima</taxon>
        <taxon>Brachionidae</taxon>
        <taxon>Brachionus</taxon>
    </lineage>
</organism>
<comment type="similarity">
    <text evidence="1">Belongs to the universal ribosomal protein uS2 family.</text>
</comment>
<dbReference type="InterPro" id="IPR001865">
    <property type="entry name" value="Ribosomal_uS2"/>
</dbReference>
<dbReference type="Gene3D" id="3.40.50.10490">
    <property type="entry name" value="Glucose-6-phosphate isomerase like protein, domain 1"/>
    <property type="match status" value="1"/>
</dbReference>
<name>A0A813MHW3_9BILA</name>
<comment type="caution">
    <text evidence="2">The sequence shown here is derived from an EMBL/GenBank/DDBJ whole genome shotgun (WGS) entry which is preliminary data.</text>
</comment>
<gene>
    <name evidence="2" type="ORF">OXX778_LOCUS2025</name>
</gene>
<dbReference type="PANTHER" id="PTHR12534">
    <property type="entry name" value="30S RIBOSOMAL PROTEIN S2 PROKARYOTIC AND ORGANELLAR"/>
    <property type="match status" value="1"/>
</dbReference>
<reference evidence="2" key="1">
    <citation type="submission" date="2021-02" db="EMBL/GenBank/DDBJ databases">
        <authorList>
            <person name="Nowell W R."/>
        </authorList>
    </citation>
    <scope>NUCLEOTIDE SEQUENCE</scope>
    <source>
        <strain evidence="2">Ploen Becks lab</strain>
    </source>
</reference>
<evidence type="ECO:0000256" key="1">
    <source>
        <dbReference type="ARBA" id="ARBA00006242"/>
    </source>
</evidence>
<sequence length="268" mass="30878">MLNLTKNLPIIINKLTTPQSQKLLKFTSNIHSTAGNRQNDQNLKTSVVPQKSKIINPLKHEDFFQINELVKLEDLFKARCHYGHHHGLRCPWMNEFIFGTRITTDIIDLDQTIPLMKRALNFIAHIAFRKGVILFITRYAQHIPLIEQSALEVGEYSHCKPWRNGTFTDSTRRFGSVIRLPDLCIFFHTHEKLNEAHGALSETAKMLIPTVAICDSDSDPSQITYPIPANDDSLVSQQLYTRLIKEVIIKAKKKRQELEEQGYVIQYE</sequence>
<dbReference type="Pfam" id="PF00318">
    <property type="entry name" value="Ribosomal_S2"/>
    <property type="match status" value="2"/>
</dbReference>
<dbReference type="Proteomes" id="UP000663879">
    <property type="component" value="Unassembled WGS sequence"/>
</dbReference>
<dbReference type="CDD" id="cd01425">
    <property type="entry name" value="RPS2"/>
    <property type="match status" value="1"/>
</dbReference>
<evidence type="ECO:0008006" key="4">
    <source>
        <dbReference type="Google" id="ProtNLM"/>
    </source>
</evidence>